<accession>A0AAV7RMK4</accession>
<name>A0AAV7RMK4_PLEWA</name>
<evidence type="ECO:0000313" key="1">
    <source>
        <dbReference type="EMBL" id="KAJ1154034.1"/>
    </source>
</evidence>
<dbReference type="Proteomes" id="UP001066276">
    <property type="component" value="Chromosome 5"/>
</dbReference>
<dbReference type="AlphaFoldDB" id="A0AAV7RMK4"/>
<comment type="caution">
    <text evidence="1">The sequence shown here is derived from an EMBL/GenBank/DDBJ whole genome shotgun (WGS) entry which is preliminary data.</text>
</comment>
<sequence length="123" mass="13239">MEVYGSFCASAGSTVGRGVGPALSAGAPFRLSLPPTWPIVLGPVRSPVKFSTSRSLFTVSWPGGLLVFRSRFRFCCRVSAEPPFCPTALLQRQGRWTVQSQLDLSRLPFLDVPGVPLCTTGHS</sequence>
<gene>
    <name evidence="1" type="ORF">NDU88_006791</name>
</gene>
<protein>
    <submittedName>
        <fullName evidence="1">Uncharacterized protein</fullName>
    </submittedName>
</protein>
<reference evidence="1" key="1">
    <citation type="journal article" date="2022" name="bioRxiv">
        <title>Sequencing and chromosome-scale assembly of the giantPleurodeles waltlgenome.</title>
        <authorList>
            <person name="Brown T."/>
            <person name="Elewa A."/>
            <person name="Iarovenko S."/>
            <person name="Subramanian E."/>
            <person name="Araus A.J."/>
            <person name="Petzold A."/>
            <person name="Susuki M."/>
            <person name="Suzuki K.-i.T."/>
            <person name="Hayashi T."/>
            <person name="Toyoda A."/>
            <person name="Oliveira C."/>
            <person name="Osipova E."/>
            <person name="Leigh N.D."/>
            <person name="Simon A."/>
            <person name="Yun M.H."/>
        </authorList>
    </citation>
    <scope>NUCLEOTIDE SEQUENCE</scope>
    <source>
        <strain evidence="1">20211129_DDA</strain>
        <tissue evidence="1">Liver</tissue>
    </source>
</reference>
<dbReference type="EMBL" id="JANPWB010000009">
    <property type="protein sequence ID" value="KAJ1154034.1"/>
    <property type="molecule type" value="Genomic_DNA"/>
</dbReference>
<organism evidence="1 2">
    <name type="scientific">Pleurodeles waltl</name>
    <name type="common">Iberian ribbed newt</name>
    <dbReference type="NCBI Taxonomy" id="8319"/>
    <lineage>
        <taxon>Eukaryota</taxon>
        <taxon>Metazoa</taxon>
        <taxon>Chordata</taxon>
        <taxon>Craniata</taxon>
        <taxon>Vertebrata</taxon>
        <taxon>Euteleostomi</taxon>
        <taxon>Amphibia</taxon>
        <taxon>Batrachia</taxon>
        <taxon>Caudata</taxon>
        <taxon>Salamandroidea</taxon>
        <taxon>Salamandridae</taxon>
        <taxon>Pleurodelinae</taxon>
        <taxon>Pleurodeles</taxon>
    </lineage>
</organism>
<evidence type="ECO:0000313" key="2">
    <source>
        <dbReference type="Proteomes" id="UP001066276"/>
    </source>
</evidence>
<keyword evidence="2" id="KW-1185">Reference proteome</keyword>
<proteinExistence type="predicted"/>